<dbReference type="EMBL" id="KZ293471">
    <property type="protein sequence ID" value="PBK61978.1"/>
    <property type="molecule type" value="Genomic_DNA"/>
</dbReference>
<gene>
    <name evidence="2" type="ORF">ARMSODRAFT_981153</name>
</gene>
<protein>
    <submittedName>
        <fullName evidence="2">Uncharacterized protein</fullName>
    </submittedName>
</protein>
<reference evidence="3" key="1">
    <citation type="journal article" date="2017" name="Nat. Ecol. Evol.">
        <title>Genome expansion and lineage-specific genetic innovations in the forest pathogenic fungi Armillaria.</title>
        <authorList>
            <person name="Sipos G."/>
            <person name="Prasanna A.N."/>
            <person name="Walter M.C."/>
            <person name="O'Connor E."/>
            <person name="Balint B."/>
            <person name="Krizsan K."/>
            <person name="Kiss B."/>
            <person name="Hess J."/>
            <person name="Varga T."/>
            <person name="Slot J."/>
            <person name="Riley R."/>
            <person name="Boka B."/>
            <person name="Rigling D."/>
            <person name="Barry K."/>
            <person name="Lee J."/>
            <person name="Mihaltcheva S."/>
            <person name="LaButti K."/>
            <person name="Lipzen A."/>
            <person name="Waldron R."/>
            <person name="Moloney N.M."/>
            <person name="Sperisen C."/>
            <person name="Kredics L."/>
            <person name="Vagvoelgyi C."/>
            <person name="Patrignani A."/>
            <person name="Fitzpatrick D."/>
            <person name="Nagy I."/>
            <person name="Doyle S."/>
            <person name="Anderson J.B."/>
            <person name="Grigoriev I.V."/>
            <person name="Gueldener U."/>
            <person name="Muensterkoetter M."/>
            <person name="Nagy L.G."/>
        </authorList>
    </citation>
    <scope>NUCLEOTIDE SEQUENCE [LARGE SCALE GENOMIC DNA]</scope>
    <source>
        <strain evidence="3">28-4</strain>
    </source>
</reference>
<feature type="region of interest" description="Disordered" evidence="1">
    <location>
        <begin position="41"/>
        <end position="88"/>
    </location>
</feature>
<dbReference type="AlphaFoldDB" id="A0A2H3B7G0"/>
<evidence type="ECO:0000256" key="1">
    <source>
        <dbReference type="SAM" id="MobiDB-lite"/>
    </source>
</evidence>
<sequence>MMHRMLYPRRVDLYSPPTANPVLEMPPFHATVFVFETYEPTEIASSQSSSDDDDEQDKKSKRGEDDEDDDPENSERDRTTSKKRRMGSNISLVLSDELTNSVNIIDENFRPPTPVPSVLLQPPVQALSSLEPTSMPPIVAEETSTLMATPNVFVAQLQIIHIPSADLDVEMSESSRPFSINPVIVAPEGQYRGSAQRTQEEEDESYLTSKDIGDEWEHFDSEMKSLTPAEPTDTVDPKLVMASPAASSGMSITSSRNSSPLYKSTQPRIVDNDSSSEGSGYETSDSSPPSSSDSRPSLTSDDSDAYSPLSLEELTPVGRGDSNALTYSICQHDKAGNLIQEPVPYIPEPSLLFPCDNLESEFVFQVMETFQGPCDNSPLQNGSANELINPFGTSFNTLRGLDEYKISKIALKIYDLIMDLDVYLDQWNGTYPRLTISELEIIRLTIFCAHAERARLVDIGEWRRNLIMLGVSDAPAATRIINQDAPNNRKPPLPRVLIFMRPEEMMPSREHIADALRNRDALETFLLRSGAELLTGLVLKTRLATFFTPTMTSFDTFHLESPPTFKASTTDAFTSIPRLGELANALRFACAAEPILPAEVRVLFSNGYVEPVEYYDAQGRQRAFRGDQLDLSYYAEEV</sequence>
<feature type="compositionally biased region" description="Low complexity" evidence="1">
    <location>
        <begin position="284"/>
        <end position="300"/>
    </location>
</feature>
<dbReference type="STRING" id="1076256.A0A2H3B7G0"/>
<keyword evidence="3" id="KW-1185">Reference proteome</keyword>
<organism evidence="2 3">
    <name type="scientific">Armillaria solidipes</name>
    <dbReference type="NCBI Taxonomy" id="1076256"/>
    <lineage>
        <taxon>Eukaryota</taxon>
        <taxon>Fungi</taxon>
        <taxon>Dikarya</taxon>
        <taxon>Basidiomycota</taxon>
        <taxon>Agaricomycotina</taxon>
        <taxon>Agaricomycetes</taxon>
        <taxon>Agaricomycetidae</taxon>
        <taxon>Agaricales</taxon>
        <taxon>Marasmiineae</taxon>
        <taxon>Physalacriaceae</taxon>
        <taxon>Armillaria</taxon>
    </lineage>
</organism>
<dbReference type="Proteomes" id="UP000218334">
    <property type="component" value="Unassembled WGS sequence"/>
</dbReference>
<feature type="compositionally biased region" description="Polar residues" evidence="1">
    <location>
        <begin position="245"/>
        <end position="283"/>
    </location>
</feature>
<evidence type="ECO:0000313" key="3">
    <source>
        <dbReference type="Proteomes" id="UP000218334"/>
    </source>
</evidence>
<proteinExistence type="predicted"/>
<feature type="region of interest" description="Disordered" evidence="1">
    <location>
        <begin position="245"/>
        <end position="307"/>
    </location>
</feature>
<evidence type="ECO:0000313" key="2">
    <source>
        <dbReference type="EMBL" id="PBK61978.1"/>
    </source>
</evidence>
<name>A0A2H3B7G0_9AGAR</name>
<accession>A0A2H3B7G0</accession>
<feature type="region of interest" description="Disordered" evidence="1">
    <location>
        <begin position="189"/>
        <end position="208"/>
    </location>
</feature>